<dbReference type="Proteomes" id="UP000199031">
    <property type="component" value="Unassembled WGS sequence"/>
</dbReference>
<keyword evidence="1" id="KW-0143">Chaperone</keyword>
<reference evidence="4 5" key="1">
    <citation type="submission" date="2016-10" db="EMBL/GenBank/DDBJ databases">
        <authorList>
            <person name="de Groot N.N."/>
        </authorList>
    </citation>
    <scope>NUCLEOTIDE SEQUENCE [LARGE SCALE GENOMIC DNA]</scope>
    <source>
        <strain evidence="4 5">DSM 28286</strain>
    </source>
</reference>
<dbReference type="SMART" id="SM00271">
    <property type="entry name" value="DnaJ"/>
    <property type="match status" value="1"/>
</dbReference>
<evidence type="ECO:0000256" key="1">
    <source>
        <dbReference type="ARBA" id="ARBA00023186"/>
    </source>
</evidence>
<evidence type="ECO:0000256" key="2">
    <source>
        <dbReference type="SAM" id="Phobius"/>
    </source>
</evidence>
<dbReference type="PANTHER" id="PTHR44360">
    <property type="entry name" value="DNAJ HOMOLOG SUBFAMILY B MEMBER 9"/>
    <property type="match status" value="1"/>
</dbReference>
<dbReference type="CDD" id="cd06257">
    <property type="entry name" value="DnaJ"/>
    <property type="match status" value="1"/>
</dbReference>
<dbReference type="PRINTS" id="PR00625">
    <property type="entry name" value="JDOMAIN"/>
</dbReference>
<dbReference type="GO" id="GO:0051087">
    <property type="term" value="F:protein-folding chaperone binding"/>
    <property type="evidence" value="ECO:0007669"/>
    <property type="project" value="TreeGrafter"/>
</dbReference>
<dbReference type="Gene3D" id="1.10.287.110">
    <property type="entry name" value="DnaJ domain"/>
    <property type="match status" value="1"/>
</dbReference>
<gene>
    <name evidence="4" type="ORF">SAMN05444277_10699</name>
</gene>
<evidence type="ECO:0000313" key="5">
    <source>
        <dbReference type="Proteomes" id="UP000199031"/>
    </source>
</evidence>
<dbReference type="GO" id="GO:0036503">
    <property type="term" value="P:ERAD pathway"/>
    <property type="evidence" value="ECO:0007669"/>
    <property type="project" value="TreeGrafter"/>
</dbReference>
<dbReference type="STRING" id="1465490.SAMN05444277_10699"/>
<dbReference type="PROSITE" id="PS50076">
    <property type="entry name" value="DNAJ_2"/>
    <property type="match status" value="1"/>
</dbReference>
<feature type="domain" description="J" evidence="3">
    <location>
        <begin position="6"/>
        <end position="73"/>
    </location>
</feature>
<dbReference type="InterPro" id="IPR001623">
    <property type="entry name" value="DnaJ_domain"/>
</dbReference>
<dbReference type="GO" id="GO:0051787">
    <property type="term" value="F:misfolded protein binding"/>
    <property type="evidence" value="ECO:0007669"/>
    <property type="project" value="TreeGrafter"/>
</dbReference>
<evidence type="ECO:0000313" key="4">
    <source>
        <dbReference type="EMBL" id="SFQ17488.1"/>
    </source>
</evidence>
<dbReference type="Pfam" id="PF00226">
    <property type="entry name" value="DnaJ"/>
    <property type="match status" value="1"/>
</dbReference>
<dbReference type="InterPro" id="IPR036869">
    <property type="entry name" value="J_dom_sf"/>
</dbReference>
<keyword evidence="2" id="KW-1133">Transmembrane helix</keyword>
<keyword evidence="5" id="KW-1185">Reference proteome</keyword>
<keyword evidence="2" id="KW-0812">Transmembrane</keyword>
<evidence type="ECO:0000259" key="3">
    <source>
        <dbReference type="PROSITE" id="PS50076"/>
    </source>
</evidence>
<protein>
    <submittedName>
        <fullName evidence="4">DnaJ domain-containing protein</fullName>
    </submittedName>
</protein>
<name>A0A1I5WCU0_9BACT</name>
<sequence length="214" mass="24878">MAVTKDYYRVLNVKSSATIAEIKRAYRQLAMLYHPDKNPGDAIAAAIFTDAAEAYKVLGDTDARKRYNYERYLTAEEEYKRPAETIETLIQRIGKINADLKNTDPFRFNKNALLYALQQLIPDDMQLLPNTNKSLLKQFLRQVSFAAGYLSTHQTKQLIELMQPLYTDHEWLQHELNMLLRQQHKQERWEKYKIVLAVVLAAVLCLIIFLVAAR</sequence>
<accession>A0A1I5WCU0</accession>
<dbReference type="EMBL" id="FOXQ01000006">
    <property type="protein sequence ID" value="SFQ17488.1"/>
    <property type="molecule type" value="Genomic_DNA"/>
</dbReference>
<dbReference type="PANTHER" id="PTHR44360:SF1">
    <property type="entry name" value="DNAJ HOMOLOG SUBFAMILY B MEMBER 9"/>
    <property type="match status" value="1"/>
</dbReference>
<dbReference type="AlphaFoldDB" id="A0A1I5WCU0"/>
<dbReference type="RefSeq" id="WP_090658391.1">
    <property type="nucleotide sequence ID" value="NZ_FOXQ01000006.1"/>
</dbReference>
<feature type="transmembrane region" description="Helical" evidence="2">
    <location>
        <begin position="194"/>
        <end position="213"/>
    </location>
</feature>
<dbReference type="OrthoDB" id="9779622at2"/>
<dbReference type="InterPro" id="IPR051948">
    <property type="entry name" value="Hsp70_co-chaperone_J-domain"/>
</dbReference>
<dbReference type="SUPFAM" id="SSF46565">
    <property type="entry name" value="Chaperone J-domain"/>
    <property type="match status" value="1"/>
</dbReference>
<proteinExistence type="predicted"/>
<keyword evidence="2" id="KW-0472">Membrane</keyword>
<organism evidence="4 5">
    <name type="scientific">Parafilimonas terrae</name>
    <dbReference type="NCBI Taxonomy" id="1465490"/>
    <lineage>
        <taxon>Bacteria</taxon>
        <taxon>Pseudomonadati</taxon>
        <taxon>Bacteroidota</taxon>
        <taxon>Chitinophagia</taxon>
        <taxon>Chitinophagales</taxon>
        <taxon>Chitinophagaceae</taxon>
        <taxon>Parafilimonas</taxon>
    </lineage>
</organism>